<protein>
    <submittedName>
        <fullName evidence="2">Uncharacterized protein</fullName>
    </submittedName>
</protein>
<dbReference type="AlphaFoldDB" id="A0A090FV93"/>
<organism evidence="2 3">
    <name type="scientific">Mesorhizobium plurifarium</name>
    <dbReference type="NCBI Taxonomy" id="69974"/>
    <lineage>
        <taxon>Bacteria</taxon>
        <taxon>Pseudomonadati</taxon>
        <taxon>Pseudomonadota</taxon>
        <taxon>Alphaproteobacteria</taxon>
        <taxon>Hyphomicrobiales</taxon>
        <taxon>Phyllobacteriaceae</taxon>
        <taxon>Mesorhizobium</taxon>
    </lineage>
</organism>
<feature type="region of interest" description="Disordered" evidence="1">
    <location>
        <begin position="50"/>
        <end position="69"/>
    </location>
</feature>
<evidence type="ECO:0000256" key="1">
    <source>
        <dbReference type="SAM" id="MobiDB-lite"/>
    </source>
</evidence>
<evidence type="ECO:0000313" key="2">
    <source>
        <dbReference type="EMBL" id="CDX45653.1"/>
    </source>
</evidence>
<gene>
    <name evidence="2" type="ORF">MPLDJ20_70245</name>
</gene>
<proteinExistence type="predicted"/>
<dbReference type="EMBL" id="CCNB01000044">
    <property type="protein sequence ID" value="CDX45653.1"/>
    <property type="molecule type" value="Genomic_DNA"/>
</dbReference>
<accession>A0A090FV93</accession>
<sequence>MFWTIVATLIVVSIVGHILQARADMRSEMRFGPRSENRWIIENERINVARHARKESRRSPTPCEPSRPK</sequence>
<dbReference type="Proteomes" id="UP000046373">
    <property type="component" value="Unassembled WGS sequence"/>
</dbReference>
<evidence type="ECO:0000313" key="3">
    <source>
        <dbReference type="Proteomes" id="UP000046373"/>
    </source>
</evidence>
<reference evidence="2 3" key="1">
    <citation type="submission" date="2014-08" db="EMBL/GenBank/DDBJ databases">
        <authorList>
            <person name="Moulin Lionel"/>
        </authorList>
    </citation>
    <scope>NUCLEOTIDE SEQUENCE [LARGE SCALE GENOMIC DNA]</scope>
</reference>
<name>A0A090FV93_MESPL</name>